<dbReference type="Gene3D" id="3.20.20.100">
    <property type="entry name" value="NADP-dependent oxidoreductase domain"/>
    <property type="match status" value="1"/>
</dbReference>
<feature type="domain" description="NADP-dependent oxidoreductase" evidence="3">
    <location>
        <begin position="19"/>
        <end position="315"/>
    </location>
</feature>
<sequence length="344" mass="37369">MGMEYRRLGGSGARVSAYGLGTMMFGASGGQGPEEADRMVGLALDRGINLIDTADAYAGGESERILGQVLKGRRDQVFLATKFHMPTGPGPNDRGNSRLHIMRAVEASLSRLDTDHIDLYQVHRPDPDCDIDETLGALTDLVRQGKVRYIGTSAFPPELLVESAWTAEKRLRERFVAEQAQYSVLNRAVESGVLPTCRRLGMGVLVWSPLAGGWLTGKYRRGQEFPAGSRAAEQKVTVRFFSDSPENARKYDIVEQLEQLAESRGLSLLQLALAWVDTHPAITSTLLGPRTAAQLGGLLDAAGATLDAEALDLIDLLLPPGADTNPADLGYTPPWISDASRRRR</sequence>
<dbReference type="Proteomes" id="UP000487268">
    <property type="component" value="Unassembled WGS sequence"/>
</dbReference>
<dbReference type="PRINTS" id="PR00069">
    <property type="entry name" value="ALDKETRDTASE"/>
</dbReference>
<dbReference type="InterPro" id="IPR023210">
    <property type="entry name" value="NADP_OxRdtase_dom"/>
</dbReference>
<accession>A0A7K0BRI2</accession>
<dbReference type="GO" id="GO:0016491">
    <property type="term" value="F:oxidoreductase activity"/>
    <property type="evidence" value="ECO:0007669"/>
    <property type="project" value="UniProtKB-KW"/>
</dbReference>
<dbReference type="PANTHER" id="PTHR43364">
    <property type="entry name" value="NADH-SPECIFIC METHYLGLYOXAL REDUCTASE-RELATED"/>
    <property type="match status" value="1"/>
</dbReference>
<organism evidence="4 5">
    <name type="scientific">Actinomadura macrotermitis</name>
    <dbReference type="NCBI Taxonomy" id="2585200"/>
    <lineage>
        <taxon>Bacteria</taxon>
        <taxon>Bacillati</taxon>
        <taxon>Actinomycetota</taxon>
        <taxon>Actinomycetes</taxon>
        <taxon>Streptosporangiales</taxon>
        <taxon>Thermomonosporaceae</taxon>
        <taxon>Actinomadura</taxon>
    </lineage>
</organism>
<evidence type="ECO:0000259" key="3">
    <source>
        <dbReference type="Pfam" id="PF00248"/>
    </source>
</evidence>
<dbReference type="InterPro" id="IPR050523">
    <property type="entry name" value="AKR_Detox_Biosynth"/>
</dbReference>
<dbReference type="AlphaFoldDB" id="A0A7K0BRI2"/>
<dbReference type="InterPro" id="IPR036812">
    <property type="entry name" value="NAD(P)_OxRdtase_dom_sf"/>
</dbReference>
<evidence type="ECO:0000313" key="4">
    <source>
        <dbReference type="EMBL" id="MQY03737.1"/>
    </source>
</evidence>
<evidence type="ECO:0000256" key="1">
    <source>
        <dbReference type="ARBA" id="ARBA00023002"/>
    </source>
</evidence>
<reference evidence="4 5" key="1">
    <citation type="submission" date="2019-10" db="EMBL/GenBank/DDBJ databases">
        <title>Actinomadura rubteroloni sp. nov. and Actinomadura macrotermitis sp. nov., isolated from the gut of fungus growing-termite Macrotermes natalensis.</title>
        <authorList>
            <person name="Benndorf R."/>
            <person name="Martin K."/>
            <person name="Kuefner M."/>
            <person name="De Beer W."/>
            <person name="Kaster A.-K."/>
            <person name="Vollmers J."/>
            <person name="Poulsen M."/>
            <person name="Beemelmanns C."/>
        </authorList>
    </citation>
    <scope>NUCLEOTIDE SEQUENCE [LARGE SCALE GENOMIC DNA]</scope>
    <source>
        <strain evidence="4 5">RB68</strain>
    </source>
</reference>
<dbReference type="SUPFAM" id="SSF51430">
    <property type="entry name" value="NAD(P)-linked oxidoreductase"/>
    <property type="match status" value="1"/>
</dbReference>
<proteinExistence type="predicted"/>
<protein>
    <submittedName>
        <fullName evidence="4">Aldo-keto reductase YhdN</fullName>
        <ecNumber evidence="4">1.1.1.-</ecNumber>
    </submittedName>
</protein>
<dbReference type="GO" id="GO:0005829">
    <property type="term" value="C:cytosol"/>
    <property type="evidence" value="ECO:0007669"/>
    <property type="project" value="TreeGrafter"/>
</dbReference>
<evidence type="ECO:0000313" key="5">
    <source>
        <dbReference type="Proteomes" id="UP000487268"/>
    </source>
</evidence>
<dbReference type="EC" id="1.1.1.-" evidence="4"/>
<keyword evidence="1 4" id="KW-0560">Oxidoreductase</keyword>
<name>A0A7K0BRI2_9ACTN</name>
<dbReference type="Pfam" id="PF00248">
    <property type="entry name" value="Aldo_ket_red"/>
    <property type="match status" value="1"/>
</dbReference>
<feature type="region of interest" description="Disordered" evidence="2">
    <location>
        <begin position="325"/>
        <end position="344"/>
    </location>
</feature>
<dbReference type="InterPro" id="IPR020471">
    <property type="entry name" value="AKR"/>
</dbReference>
<dbReference type="PANTHER" id="PTHR43364:SF4">
    <property type="entry name" value="NAD(P)-LINKED OXIDOREDUCTASE SUPERFAMILY PROTEIN"/>
    <property type="match status" value="1"/>
</dbReference>
<evidence type="ECO:0000256" key="2">
    <source>
        <dbReference type="SAM" id="MobiDB-lite"/>
    </source>
</evidence>
<comment type="caution">
    <text evidence="4">The sequence shown here is derived from an EMBL/GenBank/DDBJ whole genome shotgun (WGS) entry which is preliminary data.</text>
</comment>
<dbReference type="EMBL" id="WEGH01000001">
    <property type="protein sequence ID" value="MQY03737.1"/>
    <property type="molecule type" value="Genomic_DNA"/>
</dbReference>
<keyword evidence="5" id="KW-1185">Reference proteome</keyword>
<gene>
    <name evidence="4" type="primary">yhdN_1</name>
    <name evidence="4" type="ORF">ACRB68_17820</name>
</gene>
<dbReference type="FunFam" id="3.20.20.100:FF:000004">
    <property type="entry name" value="Oxidoreductase, aldo/keto reductase"/>
    <property type="match status" value="1"/>
</dbReference>